<dbReference type="InterPro" id="IPR006518">
    <property type="entry name" value="Trypano_RHS"/>
</dbReference>
<organism evidence="3 4">
    <name type="scientific">Trypanosoma vivax (strain Y486)</name>
    <dbReference type="NCBI Taxonomy" id="1055687"/>
    <lineage>
        <taxon>Eukaryota</taxon>
        <taxon>Discoba</taxon>
        <taxon>Euglenozoa</taxon>
        <taxon>Kinetoplastea</taxon>
        <taxon>Metakinetoplastina</taxon>
        <taxon>Trypanosomatida</taxon>
        <taxon>Trypanosomatidae</taxon>
        <taxon>Trypanosoma</taxon>
        <taxon>Duttonella</taxon>
    </lineage>
</organism>
<dbReference type="AlphaFoldDB" id="F9WMX8"/>
<sequence>MDVVIWRPERFIPDANVRRSVLGLPECQKYALVHRVVPLLEEKGIAVVLQWGGAEESADTRRAVRDALVDEPLWNTTCGLLDAAFNAAKDAGARERTEMERRVFASNVAAEVVPGAFESVVNAKWSHVLSGVSRMALGMRRLDGLPENVWPDAEVNKTPAPWPTENDNEARGEALELLVLTSDKGWPYTGFRPCSERDVFVRREVLRVWHVVRRELARWPDDDSTFDPQPYVLVGTSGIGKSFCCASYLLHELLLYNAAKVPTVAYFVRGSVYIFHKTGAMAERVVLYRKADDALTVMWHMANERRKALIKRKESEGVKYAARKCRAKCGFIIFDAGDKHRPEQDLSTSEWGCVVLSAPNKSYYEGWMDRIGALPIYINCYTTREMRAFFARQQWCRCKTSERYQVRGTEIEQRWSVVERRIEEVGPQLRYVFDDKGYHRVCNDISVALSYFCASDMARYTSIILCRIQWTEYRRTDEIIKLVRVANGPVNDCLFFPISEAIGAKLKTLVVNYFLRRSYLVMAFEMPCLAPEVLWEFSLCAFMSKSAVNKMVKKMKCLPSASPCPARESVLKRLKAAARHAQYHQVVALKIGGWQRGVPLEGEVLRKGVLYVPDLVSFPVLDAFYLVDVPPQDAAAVCQAGTRGACAKWTIVCLRKTRNDSHDTTTDAVVRFMASMRECFRDWEVVKDRVSWEMIHVHHRDAEAMSRRQVCAMAAGEVR</sequence>
<accession>F9WMX8</accession>
<dbReference type="NCBIfam" id="TIGR01631">
    <property type="entry name" value="Trypano_RHS"/>
    <property type="match status" value="1"/>
</dbReference>
<dbReference type="InterPro" id="IPR046835">
    <property type="entry name" value="RHS_N"/>
</dbReference>
<dbReference type="Pfam" id="PF20445">
    <property type="entry name" value="RHS_N"/>
    <property type="match status" value="1"/>
</dbReference>
<protein>
    <recommendedName>
        <fullName evidence="5">Retrotransposon hot spot (RHS) protein</fullName>
    </recommendedName>
</protein>
<dbReference type="Pfam" id="PF07999">
    <property type="entry name" value="RHSP"/>
    <property type="match status" value="1"/>
</dbReference>
<dbReference type="Proteomes" id="UP000009027">
    <property type="component" value="Unassembled WGS sequence"/>
</dbReference>
<dbReference type="PANTHER" id="PTHR33129:SF3">
    <property type="entry name" value="HOT SPOT (RHS) PROTEIN, PUTATIVE-RELATED"/>
    <property type="match status" value="1"/>
</dbReference>
<gene>
    <name evidence="3" type="ORF">TvY486_0015990</name>
</gene>
<dbReference type="InterPro" id="IPR052980">
    <property type="entry name" value="Crinkler_effector"/>
</dbReference>
<proteinExistence type="predicted"/>
<reference evidence="3 4" key="1">
    <citation type="journal article" date="2012" name="Proc. Natl. Acad. Sci. U.S.A.">
        <title>Antigenic diversity is generated by distinct evolutionary mechanisms in African trypanosome species.</title>
        <authorList>
            <person name="Jackson A.P."/>
            <person name="Berry A."/>
            <person name="Aslett M."/>
            <person name="Allison H.C."/>
            <person name="Burton P."/>
            <person name="Vavrova-Anderson J."/>
            <person name="Brown R."/>
            <person name="Browne H."/>
            <person name="Corton N."/>
            <person name="Hauser H."/>
            <person name="Gamble J."/>
            <person name="Gilderthorp R."/>
            <person name="Marcello L."/>
            <person name="McQuillan J."/>
            <person name="Otto T.D."/>
            <person name="Quail M.A."/>
            <person name="Sanders M.J."/>
            <person name="van Tonder A."/>
            <person name="Ginger M.L."/>
            <person name="Field M.C."/>
            <person name="Barry J.D."/>
            <person name="Hertz-Fowler C."/>
            <person name="Berriman M."/>
        </authorList>
    </citation>
    <scope>NUCLEOTIDE SEQUENCE</scope>
    <source>
        <strain evidence="3 4">Y486</strain>
    </source>
</reference>
<name>F9WMX8_TRYVY</name>
<evidence type="ECO:0000313" key="3">
    <source>
        <dbReference type="EMBL" id="CCD18893.1"/>
    </source>
</evidence>
<dbReference type="InterPro" id="IPR046836">
    <property type="entry name" value="RHS_C"/>
</dbReference>
<keyword evidence="4" id="KW-1185">Reference proteome</keyword>
<feature type="domain" description="Retrotransposon hot spot protein N-terminal" evidence="2">
    <location>
        <begin position="117"/>
        <end position="219"/>
    </location>
</feature>
<evidence type="ECO:0000313" key="4">
    <source>
        <dbReference type="Proteomes" id="UP000009027"/>
    </source>
</evidence>
<dbReference type="EMBL" id="CAEX01002127">
    <property type="protein sequence ID" value="CCD18893.1"/>
    <property type="molecule type" value="Genomic_DNA"/>
</dbReference>
<dbReference type="PANTHER" id="PTHR33129">
    <property type="entry name" value="PROTEIN KINASE DOMAIN-CONTAINING PROTEIN-RELATED"/>
    <property type="match status" value="1"/>
</dbReference>
<evidence type="ECO:0000259" key="1">
    <source>
        <dbReference type="Pfam" id="PF07999"/>
    </source>
</evidence>
<feature type="domain" description="Retrotransposon hot spot protein,C-terminal" evidence="1">
    <location>
        <begin position="232"/>
        <end position="559"/>
    </location>
</feature>
<evidence type="ECO:0008006" key="5">
    <source>
        <dbReference type="Google" id="ProtNLM"/>
    </source>
</evidence>
<evidence type="ECO:0000259" key="2">
    <source>
        <dbReference type="Pfam" id="PF20445"/>
    </source>
</evidence>